<feature type="compositionally biased region" description="Basic and acidic residues" evidence="1">
    <location>
        <begin position="434"/>
        <end position="455"/>
    </location>
</feature>
<gene>
    <name evidence="2" type="ORF">ODALV1_LOCUS12562</name>
</gene>
<organism evidence="2 3">
    <name type="scientific">Orchesella dallaii</name>
    <dbReference type="NCBI Taxonomy" id="48710"/>
    <lineage>
        <taxon>Eukaryota</taxon>
        <taxon>Metazoa</taxon>
        <taxon>Ecdysozoa</taxon>
        <taxon>Arthropoda</taxon>
        <taxon>Hexapoda</taxon>
        <taxon>Collembola</taxon>
        <taxon>Entomobryomorpha</taxon>
        <taxon>Entomobryoidea</taxon>
        <taxon>Orchesellidae</taxon>
        <taxon>Orchesellinae</taxon>
        <taxon>Orchesella</taxon>
    </lineage>
</organism>
<feature type="compositionally biased region" description="Polar residues" evidence="1">
    <location>
        <begin position="330"/>
        <end position="339"/>
    </location>
</feature>
<dbReference type="EMBL" id="CAXLJM020000038">
    <property type="protein sequence ID" value="CAL8107065.1"/>
    <property type="molecule type" value="Genomic_DNA"/>
</dbReference>
<feature type="compositionally biased region" description="Basic and acidic residues" evidence="1">
    <location>
        <begin position="355"/>
        <end position="395"/>
    </location>
</feature>
<protein>
    <submittedName>
        <fullName evidence="2">Uncharacterized protein</fullName>
    </submittedName>
</protein>
<accession>A0ABP1QKU7</accession>
<feature type="region of interest" description="Disordered" evidence="1">
    <location>
        <begin position="26"/>
        <end position="60"/>
    </location>
</feature>
<feature type="compositionally biased region" description="Basic and acidic residues" evidence="1">
    <location>
        <begin position="410"/>
        <end position="425"/>
    </location>
</feature>
<evidence type="ECO:0000313" key="2">
    <source>
        <dbReference type="EMBL" id="CAL8107065.1"/>
    </source>
</evidence>
<name>A0ABP1QKU7_9HEXA</name>
<keyword evidence="3" id="KW-1185">Reference proteome</keyword>
<feature type="compositionally biased region" description="Polar residues" evidence="1">
    <location>
        <begin position="28"/>
        <end position="43"/>
    </location>
</feature>
<evidence type="ECO:0000313" key="3">
    <source>
        <dbReference type="Proteomes" id="UP001642540"/>
    </source>
</evidence>
<sequence length="802" mass="91485">MDDVEEVNDDDTQAVELSIVILVDNEENSCNGDSASQSQNSNRGKAIEDSDYERPTTPCCNQGDRPTTPCAHGERPATPCCPHADKPTTPCKRTASASSLPGRNIRIGPICVDKRERRSKSVGRQCSNDHSECCGNRNEPMIIPTALSCCPCASMRNAPSRPCCQAAATCEATPKPCSKCGTQCEPTPKPCSKCGTPCEPTPKPCSKCGTPCEASPKPCNKCGTRCQTAPRPCSRSEAVCQTVQCKKSEAGCQSAPSKSYKSEAVCQTAPSEPPPPTKVKSQISTVACQTKQCATAQTGTRPCAPPPCRPATKPCAVPCSRPCCRPKTAKSATCQTQTPPSRPTCRPKTCQPKQQVEEMKPEPRKEKVKAEEVETKPRKKPQERQRKQTPERPKEEEEEEEEVVKQPRKKPQERQRKQTPERPKEEEEEEEEVEKQPPKKPQERQRKQTPERPKEEEEVEEEEKEETKEERPRRKSDERHRKKSDERKRRKSEERQRRKSEERSKRKSDERSKRKSEERRRSAETANTHEKAARRSMTEPDQYDWARFPTVQLSFIDYVLKTEGIFQRIIPANTKQTMTSQKYEKLCKEMLSKVSETQRSQAKEFFLQTTREAIQVKVPSSNNTTITHYNLMKYLKPITEALQLDAQQEMHAIHKYHNYLISVVNYMEERQRSKQIINPDALVDIETHLLAGIMKRFLPLFLKLKESLVRLSSDRESHNRFPPEMFVKELRKLMLAMYLEIVCLDVSFNNTLTSLSYLPSVEVQEKYRNHLQVRKTHARHCVAWGAGRISIVLLYYYVSQFV</sequence>
<dbReference type="Proteomes" id="UP001642540">
    <property type="component" value="Unassembled WGS sequence"/>
</dbReference>
<comment type="caution">
    <text evidence="2">The sequence shown here is derived from an EMBL/GenBank/DDBJ whole genome shotgun (WGS) entry which is preliminary data.</text>
</comment>
<feature type="region of interest" description="Disordered" evidence="1">
    <location>
        <begin position="324"/>
        <end position="539"/>
    </location>
</feature>
<feature type="compositionally biased region" description="Basic and acidic residues" evidence="1">
    <location>
        <begin position="45"/>
        <end position="54"/>
    </location>
</feature>
<feature type="compositionally biased region" description="Basic and acidic residues" evidence="1">
    <location>
        <begin position="465"/>
        <end position="538"/>
    </location>
</feature>
<evidence type="ECO:0000256" key="1">
    <source>
        <dbReference type="SAM" id="MobiDB-lite"/>
    </source>
</evidence>
<reference evidence="2 3" key="1">
    <citation type="submission" date="2024-08" db="EMBL/GenBank/DDBJ databases">
        <authorList>
            <person name="Cucini C."/>
            <person name="Frati F."/>
        </authorList>
    </citation>
    <scope>NUCLEOTIDE SEQUENCE [LARGE SCALE GENOMIC DNA]</scope>
</reference>
<proteinExistence type="predicted"/>